<evidence type="ECO:0000313" key="2">
    <source>
        <dbReference type="Proteomes" id="UP001428341"/>
    </source>
</evidence>
<protein>
    <submittedName>
        <fullName evidence="1">Uncharacterized protein</fullName>
    </submittedName>
</protein>
<evidence type="ECO:0000313" key="1">
    <source>
        <dbReference type="EMBL" id="KAK9227896.1"/>
    </source>
</evidence>
<reference evidence="1 2" key="1">
    <citation type="submission" date="2024-05" db="EMBL/GenBank/DDBJ databases">
        <title>Haplotype-resolved chromosome-level genome assembly of Huyou (Citrus changshanensis).</title>
        <authorList>
            <person name="Miao C."/>
            <person name="Chen W."/>
            <person name="Wu Y."/>
            <person name="Wang L."/>
            <person name="Zhao S."/>
            <person name="Grierson D."/>
            <person name="Xu C."/>
            <person name="Chen K."/>
        </authorList>
    </citation>
    <scope>NUCLEOTIDE SEQUENCE [LARGE SCALE GENOMIC DNA]</scope>
    <source>
        <strain evidence="1">01-14</strain>
        <tissue evidence="1">Leaf</tissue>
    </source>
</reference>
<name>A0AAP0R2D0_9ROSI</name>
<proteinExistence type="predicted"/>
<keyword evidence="2" id="KW-1185">Reference proteome</keyword>
<sequence length="58" mass="6288">MVGTTLRNKQVHSRSISLPTRLHPNSLKIVQEMNTIKIGRQSSSSSLTAIPSDAAESL</sequence>
<gene>
    <name evidence="1" type="ORF">WN944_020840</name>
</gene>
<accession>A0AAP0R2D0</accession>
<comment type="caution">
    <text evidence="1">The sequence shown here is derived from an EMBL/GenBank/DDBJ whole genome shotgun (WGS) entry which is preliminary data.</text>
</comment>
<dbReference type="EMBL" id="JBCGBO010000001">
    <property type="protein sequence ID" value="KAK9227896.1"/>
    <property type="molecule type" value="Genomic_DNA"/>
</dbReference>
<organism evidence="1 2">
    <name type="scientific">Citrus x changshan-huyou</name>
    <dbReference type="NCBI Taxonomy" id="2935761"/>
    <lineage>
        <taxon>Eukaryota</taxon>
        <taxon>Viridiplantae</taxon>
        <taxon>Streptophyta</taxon>
        <taxon>Embryophyta</taxon>
        <taxon>Tracheophyta</taxon>
        <taxon>Spermatophyta</taxon>
        <taxon>Magnoliopsida</taxon>
        <taxon>eudicotyledons</taxon>
        <taxon>Gunneridae</taxon>
        <taxon>Pentapetalae</taxon>
        <taxon>rosids</taxon>
        <taxon>malvids</taxon>
        <taxon>Sapindales</taxon>
        <taxon>Rutaceae</taxon>
        <taxon>Aurantioideae</taxon>
        <taxon>Citrus</taxon>
    </lineage>
</organism>
<dbReference type="Proteomes" id="UP001428341">
    <property type="component" value="Unassembled WGS sequence"/>
</dbReference>
<dbReference type="AlphaFoldDB" id="A0AAP0R2D0"/>